<keyword evidence="4 7" id="KW-0493">Microtubule</keyword>
<evidence type="ECO:0000256" key="4">
    <source>
        <dbReference type="ARBA" id="ARBA00022701"/>
    </source>
</evidence>
<dbReference type="PANTHER" id="PTHR19845">
    <property type="entry name" value="KATANIN P80 SUBUNIT"/>
    <property type="match status" value="1"/>
</dbReference>
<dbReference type="InterPro" id="IPR020472">
    <property type="entry name" value="WD40_PAC1"/>
</dbReference>
<feature type="repeat" description="WD" evidence="8">
    <location>
        <begin position="180"/>
        <end position="221"/>
    </location>
</feature>
<dbReference type="HAMAP" id="MF_03022">
    <property type="entry name" value="Katanin_p80_B1"/>
    <property type="match status" value="1"/>
</dbReference>
<dbReference type="InterPro" id="IPR026962">
    <property type="entry name" value="KTNB1"/>
</dbReference>
<dbReference type="InterPro" id="IPR015943">
    <property type="entry name" value="WD40/YVTN_repeat-like_dom_sf"/>
</dbReference>
<accession>A0A8K1CCD2</accession>
<reference evidence="11" key="1">
    <citation type="submission" date="2019-03" db="EMBL/GenBank/DDBJ databases">
        <title>Long read genome sequence of the mycoparasitic Pythium oligandrum ATCC 38472 isolated from sugarbeet rhizosphere.</title>
        <authorList>
            <person name="Gaulin E."/>
        </authorList>
    </citation>
    <scope>NUCLEOTIDE SEQUENCE</scope>
    <source>
        <strain evidence="11">ATCC 38472_TT</strain>
    </source>
</reference>
<dbReference type="GO" id="GO:0005737">
    <property type="term" value="C:cytoplasm"/>
    <property type="evidence" value="ECO:0007669"/>
    <property type="project" value="UniProtKB-UniRule"/>
</dbReference>
<dbReference type="Pfam" id="PF00400">
    <property type="entry name" value="WD40"/>
    <property type="match status" value="5"/>
</dbReference>
<dbReference type="EMBL" id="SPLM01000108">
    <property type="protein sequence ID" value="TMW60341.1"/>
    <property type="molecule type" value="Genomic_DNA"/>
</dbReference>
<dbReference type="OrthoDB" id="10251605at2759"/>
<feature type="compositionally biased region" description="Pro residues" evidence="9">
    <location>
        <begin position="327"/>
        <end position="339"/>
    </location>
</feature>
<dbReference type="AlphaFoldDB" id="A0A8K1CCD2"/>
<dbReference type="SUPFAM" id="SSF50978">
    <property type="entry name" value="WD40 repeat-like"/>
    <property type="match status" value="1"/>
</dbReference>
<evidence type="ECO:0000313" key="12">
    <source>
        <dbReference type="Proteomes" id="UP000794436"/>
    </source>
</evidence>
<feature type="repeat" description="WD" evidence="8">
    <location>
        <begin position="9"/>
        <end position="51"/>
    </location>
</feature>
<dbReference type="SMART" id="SM00320">
    <property type="entry name" value="WD40"/>
    <property type="match status" value="5"/>
</dbReference>
<gene>
    <name evidence="11" type="ORF">Poli38472_000383</name>
</gene>
<feature type="repeat" description="WD" evidence="8">
    <location>
        <begin position="54"/>
        <end position="95"/>
    </location>
</feature>
<feature type="domain" description="Katanin p80 subunit C-terminal" evidence="10">
    <location>
        <begin position="388"/>
        <end position="536"/>
    </location>
</feature>
<evidence type="ECO:0000256" key="5">
    <source>
        <dbReference type="ARBA" id="ARBA00022737"/>
    </source>
</evidence>
<feature type="repeat" description="WD" evidence="8">
    <location>
        <begin position="138"/>
        <end position="179"/>
    </location>
</feature>
<dbReference type="Pfam" id="PF13925">
    <property type="entry name" value="Katanin_con80"/>
    <property type="match status" value="1"/>
</dbReference>
<organism evidence="11 12">
    <name type="scientific">Pythium oligandrum</name>
    <name type="common">Mycoparasitic fungus</name>
    <dbReference type="NCBI Taxonomy" id="41045"/>
    <lineage>
        <taxon>Eukaryota</taxon>
        <taxon>Sar</taxon>
        <taxon>Stramenopiles</taxon>
        <taxon>Oomycota</taxon>
        <taxon>Peronosporomycetes</taxon>
        <taxon>Pythiales</taxon>
        <taxon>Pythiaceae</taxon>
        <taxon>Pythium</taxon>
    </lineage>
</organism>
<dbReference type="CDD" id="cd00200">
    <property type="entry name" value="WD40"/>
    <property type="match status" value="1"/>
</dbReference>
<dbReference type="GO" id="GO:0005874">
    <property type="term" value="C:microtubule"/>
    <property type="evidence" value="ECO:0007669"/>
    <property type="project" value="UniProtKB-KW"/>
</dbReference>
<proteinExistence type="inferred from homology"/>
<dbReference type="GO" id="GO:0008017">
    <property type="term" value="F:microtubule binding"/>
    <property type="evidence" value="ECO:0007669"/>
    <property type="project" value="UniProtKB-UniRule"/>
</dbReference>
<evidence type="ECO:0000256" key="6">
    <source>
        <dbReference type="ARBA" id="ARBA00023212"/>
    </source>
</evidence>
<sequence length="557" mass="61931">MALSRHSHFLGHSSNVNCLRFGRKSGQVAATGGDDNMVNLWRMRERETKNIMSLPGHQSPVESLVFDPSERKLVAGSKAGSIKSFDLEAGKVNRTLKGHMSTCTTVDYHLYGDYVASGSVDTIVKVWDLRTKSCMQTFKGHRSEVTKVAFTPDGRWLTSGGMDGTIKIWDLTAGRMLREFPDHGGAITALEFNPEEFILVSASADKTLRIWDVQEFSLIGVTPTDNSVTTALCHTISEPHSGKYLISSSSEASRIWSYETAIECHDNVANNRPKDMAVGEVQADITMLEDMKVMGGTIQDAFVSIWLLDLAQVRPFHQGSKPRTTPLAPPPAVVSPPPVVQSRVISEPAPNTARNRPSSEPMDIPSPQTVPQDQDIVTTDYIMELRCGMDTCIKTIRMRQQSVQQLLAHWEKGHLHEGFRFLAQLPNGKREAVVVDVLRITDFQTLGVDLEGCVLLLPLVNELLVSKFEVYLGVAVEAAQQLFNAFSPVVKDARDARQYQPRGVNLAAEERQQRCAACDACFQDMYHHVQTLEQKNPYATLQTKIRALSRSMAEFMR</sequence>
<dbReference type="GO" id="GO:0008352">
    <property type="term" value="C:katanin complex"/>
    <property type="evidence" value="ECO:0007669"/>
    <property type="project" value="InterPro"/>
</dbReference>
<dbReference type="InterPro" id="IPR019775">
    <property type="entry name" value="WD40_repeat_CS"/>
</dbReference>
<comment type="function">
    <text evidence="7">May participate in a complex which severs microtubules in an ATP-dependent manner. Microtubule severing may promote rapid reorganization of cellular microtubule arrays.</text>
</comment>
<evidence type="ECO:0000256" key="8">
    <source>
        <dbReference type="PROSITE-ProRule" id="PRU00221"/>
    </source>
</evidence>
<name>A0A8K1CCD2_PYTOL</name>
<evidence type="ECO:0000259" key="10">
    <source>
        <dbReference type="Pfam" id="PF13925"/>
    </source>
</evidence>
<evidence type="ECO:0000256" key="7">
    <source>
        <dbReference type="HAMAP-Rule" id="MF_03022"/>
    </source>
</evidence>
<comment type="caution">
    <text evidence="11">The sequence shown here is derived from an EMBL/GenBank/DDBJ whole genome shotgun (WGS) entry which is preliminary data.</text>
</comment>
<dbReference type="PANTHER" id="PTHR19845:SF0">
    <property type="entry name" value="KATANIN P80 WD40 REPEAT-CONTAINING SUBUNIT B1"/>
    <property type="match status" value="1"/>
</dbReference>
<dbReference type="FunFam" id="2.130.10.10:FF:000462">
    <property type="entry name" value="Katanin p80 WD40 repeat-containing subunit B1"/>
    <property type="match status" value="1"/>
</dbReference>
<evidence type="ECO:0000256" key="1">
    <source>
        <dbReference type="ARBA" id="ARBA00004245"/>
    </source>
</evidence>
<feature type="region of interest" description="Disordered" evidence="9">
    <location>
        <begin position="319"/>
        <end position="372"/>
    </location>
</feature>
<dbReference type="PROSITE" id="PS50294">
    <property type="entry name" value="WD_REPEATS_REGION"/>
    <property type="match status" value="5"/>
</dbReference>
<dbReference type="PRINTS" id="PR00320">
    <property type="entry name" value="GPROTEINBRPT"/>
</dbReference>
<comment type="subcellular location">
    <subcellularLocation>
        <location evidence="1 7">Cytoplasm</location>
        <location evidence="1 7">Cytoskeleton</location>
    </subcellularLocation>
</comment>
<dbReference type="InterPro" id="IPR028021">
    <property type="entry name" value="Katanin_C-terminal"/>
</dbReference>
<dbReference type="PROSITE" id="PS00678">
    <property type="entry name" value="WD_REPEATS_1"/>
    <property type="match status" value="3"/>
</dbReference>
<dbReference type="GO" id="GO:0051013">
    <property type="term" value="P:microtubule severing"/>
    <property type="evidence" value="ECO:0007669"/>
    <property type="project" value="UniProtKB-UniRule"/>
</dbReference>
<dbReference type="GO" id="GO:0007019">
    <property type="term" value="P:microtubule depolymerization"/>
    <property type="evidence" value="ECO:0007669"/>
    <property type="project" value="TreeGrafter"/>
</dbReference>
<evidence type="ECO:0000313" key="11">
    <source>
        <dbReference type="EMBL" id="TMW60341.1"/>
    </source>
</evidence>
<dbReference type="InterPro" id="IPR001680">
    <property type="entry name" value="WD40_rpt"/>
</dbReference>
<keyword evidence="2 7" id="KW-0963">Cytoplasm</keyword>
<dbReference type="PROSITE" id="PS50082">
    <property type="entry name" value="WD_REPEATS_2"/>
    <property type="match status" value="5"/>
</dbReference>
<protein>
    <recommendedName>
        <fullName evidence="7">Katanin p80 WD40 repeat-containing subunit B1 homolog</fullName>
    </recommendedName>
</protein>
<keyword evidence="12" id="KW-1185">Reference proteome</keyword>
<evidence type="ECO:0000256" key="2">
    <source>
        <dbReference type="ARBA" id="ARBA00022490"/>
    </source>
</evidence>
<feature type="repeat" description="WD" evidence="8">
    <location>
        <begin position="96"/>
        <end position="137"/>
    </location>
</feature>
<keyword evidence="6 7" id="KW-0206">Cytoskeleton</keyword>
<evidence type="ECO:0000256" key="9">
    <source>
        <dbReference type="SAM" id="MobiDB-lite"/>
    </source>
</evidence>
<keyword evidence="3 8" id="KW-0853">WD repeat</keyword>
<evidence type="ECO:0000256" key="3">
    <source>
        <dbReference type="ARBA" id="ARBA00022574"/>
    </source>
</evidence>
<comment type="similarity">
    <text evidence="7">Belongs to the WD repeat KATNB1 family.</text>
</comment>
<dbReference type="InterPro" id="IPR036322">
    <property type="entry name" value="WD40_repeat_dom_sf"/>
</dbReference>
<keyword evidence="5" id="KW-0677">Repeat</keyword>
<dbReference type="Proteomes" id="UP000794436">
    <property type="component" value="Unassembled WGS sequence"/>
</dbReference>
<dbReference type="Gene3D" id="2.130.10.10">
    <property type="entry name" value="YVTN repeat-like/Quinoprotein amine dehydrogenase"/>
    <property type="match status" value="1"/>
</dbReference>